<sequence>MLPKIDLPDLLFEVNAWTRFRDAFVHLGDGTIRMKDLSTSMVALLVSNACNIGLAPVVNPGYEALTRARLVHVDQCYLRADSIAAANAALIAAQAEVPVVKFWGDGLLASADGLRFVAPVRTVSAAPSPKYFGFKRGITWQRRQRPSLGHRADDRARHSARLPAHPGLAAEPGRRAAASGSPPKAPASATST</sequence>
<evidence type="ECO:0000259" key="2">
    <source>
        <dbReference type="Pfam" id="PF01526"/>
    </source>
</evidence>
<evidence type="ECO:0000313" key="4">
    <source>
        <dbReference type="Proteomes" id="UP001500879"/>
    </source>
</evidence>
<evidence type="ECO:0000313" key="3">
    <source>
        <dbReference type="EMBL" id="GAA0418551.1"/>
    </source>
</evidence>
<organism evidence="3 4">
    <name type="scientific">Streptomyces luteireticuli</name>
    <dbReference type="NCBI Taxonomy" id="173858"/>
    <lineage>
        <taxon>Bacteria</taxon>
        <taxon>Bacillati</taxon>
        <taxon>Actinomycetota</taxon>
        <taxon>Actinomycetes</taxon>
        <taxon>Kitasatosporales</taxon>
        <taxon>Streptomycetaceae</taxon>
        <taxon>Streptomyces</taxon>
    </lineage>
</organism>
<dbReference type="Pfam" id="PF01526">
    <property type="entry name" value="DDE_Tnp_Tn3"/>
    <property type="match status" value="1"/>
</dbReference>
<protein>
    <recommendedName>
        <fullName evidence="2">Tn3 transposase DDE domain-containing protein</fullName>
    </recommendedName>
</protein>
<gene>
    <name evidence="3" type="ORF">GCM10010357_44870</name>
</gene>
<feature type="region of interest" description="Disordered" evidence="1">
    <location>
        <begin position="143"/>
        <end position="192"/>
    </location>
</feature>
<feature type="domain" description="Tn3 transposase DDE" evidence="2">
    <location>
        <begin position="9"/>
        <end position="140"/>
    </location>
</feature>
<reference evidence="4" key="1">
    <citation type="journal article" date="2019" name="Int. J. Syst. Evol. Microbiol.">
        <title>The Global Catalogue of Microorganisms (GCM) 10K type strain sequencing project: providing services to taxonomists for standard genome sequencing and annotation.</title>
        <authorList>
            <consortium name="The Broad Institute Genomics Platform"/>
            <consortium name="The Broad Institute Genome Sequencing Center for Infectious Disease"/>
            <person name="Wu L."/>
            <person name="Ma J."/>
        </authorList>
    </citation>
    <scope>NUCLEOTIDE SEQUENCE [LARGE SCALE GENOMIC DNA]</scope>
    <source>
        <strain evidence="4">JCM 4788</strain>
    </source>
</reference>
<proteinExistence type="predicted"/>
<name>A0ABP3IR70_9ACTN</name>
<feature type="compositionally biased region" description="Low complexity" evidence="1">
    <location>
        <begin position="176"/>
        <end position="192"/>
    </location>
</feature>
<dbReference type="InterPro" id="IPR002513">
    <property type="entry name" value="Tn3_Tnp_DDE_dom"/>
</dbReference>
<comment type="caution">
    <text evidence="3">The sequence shown here is derived from an EMBL/GenBank/DDBJ whole genome shotgun (WGS) entry which is preliminary data.</text>
</comment>
<dbReference type="EMBL" id="BAAABX010000048">
    <property type="protein sequence ID" value="GAA0418551.1"/>
    <property type="molecule type" value="Genomic_DNA"/>
</dbReference>
<evidence type="ECO:0000256" key="1">
    <source>
        <dbReference type="SAM" id="MobiDB-lite"/>
    </source>
</evidence>
<keyword evidence="4" id="KW-1185">Reference proteome</keyword>
<dbReference type="Proteomes" id="UP001500879">
    <property type="component" value="Unassembled WGS sequence"/>
</dbReference>
<accession>A0ABP3IR70</accession>